<dbReference type="Gene3D" id="2.40.400.10">
    <property type="entry name" value="Acetoacetate decarboxylase-like"/>
    <property type="match status" value="1"/>
</dbReference>
<dbReference type="OrthoDB" id="9970474at2759"/>
<protein>
    <recommendedName>
        <fullName evidence="4">Acetoacetate decarboxylase</fullName>
    </recommendedName>
</protein>
<dbReference type="PANTHER" id="PTHR40518">
    <property type="entry name" value="ACETOACETATE DECARBOXYLASE"/>
    <property type="match status" value="1"/>
</dbReference>
<accession>A0A2S4KWE3</accession>
<reference evidence="2 3" key="1">
    <citation type="submission" date="2018-01" db="EMBL/GenBank/DDBJ databases">
        <title>Harnessing the power of phylogenomics to disentangle the directionality and signatures of interkingdom host jumping in the parasitic fungal genus Tolypocladium.</title>
        <authorList>
            <person name="Quandt C.A."/>
            <person name="Patterson W."/>
            <person name="Spatafora J.W."/>
        </authorList>
    </citation>
    <scope>NUCLEOTIDE SEQUENCE [LARGE SCALE GENOMIC DNA]</scope>
    <source>
        <strain evidence="2 3">NRBC 100945</strain>
    </source>
</reference>
<evidence type="ECO:0000313" key="2">
    <source>
        <dbReference type="EMBL" id="POR34504.1"/>
    </source>
</evidence>
<dbReference type="InterPro" id="IPR023375">
    <property type="entry name" value="ADC_dom_sf"/>
</dbReference>
<dbReference type="AlphaFoldDB" id="A0A2S4KWE3"/>
<keyword evidence="3" id="KW-1185">Reference proteome</keyword>
<organism evidence="2 3">
    <name type="scientific">Tolypocladium paradoxum</name>
    <dbReference type="NCBI Taxonomy" id="94208"/>
    <lineage>
        <taxon>Eukaryota</taxon>
        <taxon>Fungi</taxon>
        <taxon>Dikarya</taxon>
        <taxon>Ascomycota</taxon>
        <taxon>Pezizomycotina</taxon>
        <taxon>Sordariomycetes</taxon>
        <taxon>Hypocreomycetidae</taxon>
        <taxon>Hypocreales</taxon>
        <taxon>Ophiocordycipitaceae</taxon>
        <taxon>Tolypocladium</taxon>
    </lineage>
</organism>
<dbReference type="PANTHER" id="PTHR40518:SF1">
    <property type="entry name" value="ACETOACETATE DECARBOXYLASE"/>
    <property type="match status" value="1"/>
</dbReference>
<name>A0A2S4KWE3_9HYPO</name>
<gene>
    <name evidence="2" type="ORF">TPAR_05287</name>
</gene>
<dbReference type="EMBL" id="PKSG01000515">
    <property type="protein sequence ID" value="POR34504.1"/>
    <property type="molecule type" value="Genomic_DNA"/>
</dbReference>
<proteinExistence type="predicted"/>
<dbReference type="Proteomes" id="UP000237481">
    <property type="component" value="Unassembled WGS sequence"/>
</dbReference>
<evidence type="ECO:0000313" key="3">
    <source>
        <dbReference type="Proteomes" id="UP000237481"/>
    </source>
</evidence>
<comment type="caution">
    <text evidence="2">The sequence shown here is derived from an EMBL/GenBank/DDBJ whole genome shotgun (WGS) entry which is preliminary data.</text>
</comment>
<evidence type="ECO:0008006" key="4">
    <source>
        <dbReference type="Google" id="ProtNLM"/>
    </source>
</evidence>
<evidence type="ECO:0000256" key="1">
    <source>
        <dbReference type="SAM" id="MobiDB-lite"/>
    </source>
</evidence>
<feature type="region of interest" description="Disordered" evidence="1">
    <location>
        <begin position="1"/>
        <end position="63"/>
    </location>
</feature>
<sequence>MATATTTTAAARAVSRTDAAAASAPAKRKKASSLSDSPPTDKDQWSSAEAAVSSTPEPIRHVPPPWRLHGDVYCISFWTSGASAQNLPDDVAFSPLEAGSEFAHPPGSRPVGGLGMIQLIRYRDSPVGPYDELLVVPGAYDWSRDGPDGRPEVGRNPRISRIYVSQKYTCFNGRMNWNCPKHLAKFDWDFGPNHSVSVKVYPHDTTGDVTESAPSTVPWFQASFTPMSYAPSFPFATRWVNYLGFDTTLVMPPLPQGKGSQGELPSTENWCSVVPKQYSRTTRVGWFDMSQRDEAGDVVGEHENFWPGLGRWQLGLKMENAVLSFDFPKDIWPAPKSKANL</sequence>
<feature type="compositionally biased region" description="Low complexity" evidence="1">
    <location>
        <begin position="1"/>
        <end position="25"/>
    </location>
</feature>
<dbReference type="SUPFAM" id="SSF160104">
    <property type="entry name" value="Acetoacetate decarboxylase-like"/>
    <property type="match status" value="1"/>
</dbReference>